<evidence type="ECO:0000256" key="1">
    <source>
        <dbReference type="SAM" id="Phobius"/>
    </source>
</evidence>
<dbReference type="Pfam" id="PF02592">
    <property type="entry name" value="Vut_1"/>
    <property type="match status" value="1"/>
</dbReference>
<accession>A0A6J7WHW9</accession>
<organism evidence="2">
    <name type="scientific">uncultured Caudovirales phage</name>
    <dbReference type="NCBI Taxonomy" id="2100421"/>
    <lineage>
        <taxon>Viruses</taxon>
        <taxon>Duplodnaviria</taxon>
        <taxon>Heunggongvirae</taxon>
        <taxon>Uroviricota</taxon>
        <taxon>Caudoviricetes</taxon>
        <taxon>Peduoviridae</taxon>
        <taxon>Maltschvirus</taxon>
        <taxon>Maltschvirus maltsch</taxon>
    </lineage>
</organism>
<evidence type="ECO:0000313" key="2">
    <source>
        <dbReference type="EMBL" id="CAB5207162.1"/>
    </source>
</evidence>
<protein>
    <submittedName>
        <fullName evidence="2">Queuosine transporter</fullName>
    </submittedName>
</protein>
<keyword evidence="1" id="KW-1133">Transmembrane helix</keyword>
<feature type="transmembrane region" description="Helical" evidence="1">
    <location>
        <begin position="134"/>
        <end position="152"/>
    </location>
</feature>
<proteinExistence type="predicted"/>
<name>A0A6J7WHW9_9CAUD</name>
<feature type="transmembrane region" description="Helical" evidence="1">
    <location>
        <begin position="74"/>
        <end position="97"/>
    </location>
</feature>
<reference evidence="2" key="1">
    <citation type="submission" date="2020-05" db="EMBL/GenBank/DDBJ databases">
        <authorList>
            <person name="Chiriac C."/>
            <person name="Salcher M."/>
            <person name="Ghai R."/>
            <person name="Kavagutti S V."/>
        </authorList>
    </citation>
    <scope>NUCLEOTIDE SEQUENCE</scope>
</reference>
<gene>
    <name evidence="2" type="ORF">UFOVP183_38</name>
</gene>
<keyword evidence="1" id="KW-0472">Membrane</keyword>
<keyword evidence="1" id="KW-0812">Transmembrane</keyword>
<feature type="transmembrane region" description="Helical" evidence="1">
    <location>
        <begin position="109"/>
        <end position="128"/>
    </location>
</feature>
<dbReference type="InterPro" id="IPR003744">
    <property type="entry name" value="YhhQ"/>
</dbReference>
<sequence length="159" mass="16751">MKSAIVIYALAMTAANLSIANFGPWVSPINSFLFIGLDLALRDLLHQRLKAWQMGCLIVGTGLLTYILNPAAGMIAIASAVSFTAASVVDWAVFANITGTWIKRANGSNIAGAAVDSVVFPTLAFGVLMPQIVAMQFAAKVAGGAFWAFVIAKFRGTIK</sequence>
<dbReference type="EMBL" id="LR798226">
    <property type="protein sequence ID" value="CAB5207162.1"/>
    <property type="molecule type" value="Genomic_DNA"/>
</dbReference>